<dbReference type="Proteomes" id="UP001187192">
    <property type="component" value="Unassembled WGS sequence"/>
</dbReference>
<accession>A0AA88EBZ3</accession>
<dbReference type="EMBL" id="BTGU01015300">
    <property type="protein sequence ID" value="GMN71711.1"/>
    <property type="molecule type" value="Genomic_DNA"/>
</dbReference>
<organism evidence="1 2">
    <name type="scientific">Ficus carica</name>
    <name type="common">Common fig</name>
    <dbReference type="NCBI Taxonomy" id="3494"/>
    <lineage>
        <taxon>Eukaryota</taxon>
        <taxon>Viridiplantae</taxon>
        <taxon>Streptophyta</taxon>
        <taxon>Embryophyta</taxon>
        <taxon>Tracheophyta</taxon>
        <taxon>Spermatophyta</taxon>
        <taxon>Magnoliopsida</taxon>
        <taxon>eudicotyledons</taxon>
        <taxon>Gunneridae</taxon>
        <taxon>Pentapetalae</taxon>
        <taxon>rosids</taxon>
        <taxon>fabids</taxon>
        <taxon>Rosales</taxon>
        <taxon>Moraceae</taxon>
        <taxon>Ficeae</taxon>
        <taxon>Ficus</taxon>
    </lineage>
</organism>
<sequence>MKLHPRGRL</sequence>
<evidence type="ECO:0000313" key="1">
    <source>
        <dbReference type="EMBL" id="GMN71711.1"/>
    </source>
</evidence>
<evidence type="ECO:0000313" key="2">
    <source>
        <dbReference type="Proteomes" id="UP001187192"/>
    </source>
</evidence>
<protein>
    <submittedName>
        <fullName evidence="1">Uncharacterized protein</fullName>
    </submittedName>
</protein>
<name>A0AA88EBZ3_FICCA</name>
<gene>
    <name evidence="1" type="ORF">TIFTF001_054636</name>
</gene>
<reference evidence="1" key="1">
    <citation type="submission" date="2023-07" db="EMBL/GenBank/DDBJ databases">
        <title>draft genome sequence of fig (Ficus carica).</title>
        <authorList>
            <person name="Takahashi T."/>
            <person name="Nishimura K."/>
        </authorList>
    </citation>
    <scope>NUCLEOTIDE SEQUENCE</scope>
</reference>
<keyword evidence="2" id="KW-1185">Reference proteome</keyword>
<proteinExistence type="predicted"/>
<comment type="caution">
    <text evidence="1">The sequence shown here is derived from an EMBL/GenBank/DDBJ whole genome shotgun (WGS) entry which is preliminary data.</text>
</comment>